<dbReference type="NCBIfam" id="TIGR02705">
    <property type="entry name" value="nudix_YtkD"/>
    <property type="match status" value="1"/>
</dbReference>
<dbReference type="InterPro" id="IPR014078">
    <property type="entry name" value="Nudix_YtkD"/>
</dbReference>
<sequence>MSVKFKDKENDNVYLTYKDDSDIPDGEHVLIIPNYQGKLLFTQHKVRGIEFPGGKVEPGETSLVAAKRELFEETGAVGETFHYIAQYYVERTCGKRFTKDVFMVTVDVLEQQLNYYETHGPLCFNDVSEVPSNKKSYLLKDAAILQCLERVMEIGFYKS</sequence>
<accession>A0A2T4SXP8</accession>
<dbReference type="PROSITE" id="PS00893">
    <property type="entry name" value="NUDIX_BOX"/>
    <property type="match status" value="1"/>
</dbReference>
<gene>
    <name evidence="3" type="primary">ytkD</name>
    <name evidence="3" type="ORF">BUZ01_09495</name>
</gene>
<dbReference type="RefSeq" id="WP_107527495.1">
    <property type="nucleotide sequence ID" value="NZ_JAIBNU010000001.1"/>
</dbReference>
<dbReference type="GO" id="GO:0016787">
    <property type="term" value="F:hydrolase activity"/>
    <property type="evidence" value="ECO:0007669"/>
    <property type="project" value="UniProtKB-KW"/>
</dbReference>
<evidence type="ECO:0000313" key="4">
    <source>
        <dbReference type="Proteomes" id="UP000283576"/>
    </source>
</evidence>
<evidence type="ECO:0000313" key="3">
    <source>
        <dbReference type="EMBL" id="RIL42414.1"/>
    </source>
</evidence>
<protein>
    <submittedName>
        <fullName evidence="3">Nucleoside triphosphatase YtkD</fullName>
    </submittedName>
</protein>
<name>A0A2T4SXP8_STAGA</name>
<dbReference type="Gene3D" id="3.90.79.10">
    <property type="entry name" value="Nucleoside Triphosphate Pyrophosphohydrolase"/>
    <property type="match status" value="1"/>
</dbReference>
<dbReference type="SUPFAM" id="SSF55811">
    <property type="entry name" value="Nudix"/>
    <property type="match status" value="1"/>
</dbReference>
<evidence type="ECO:0000256" key="1">
    <source>
        <dbReference type="ARBA" id="ARBA00022801"/>
    </source>
</evidence>
<dbReference type="InterPro" id="IPR015797">
    <property type="entry name" value="NUDIX_hydrolase-like_dom_sf"/>
</dbReference>
<dbReference type="InterPro" id="IPR000086">
    <property type="entry name" value="NUDIX_hydrolase_dom"/>
</dbReference>
<reference evidence="3 4" key="1">
    <citation type="journal article" date="2016" name="Front. Microbiol.">
        <title>Comprehensive Phylogenetic Analysis of Bovine Non-aureus Staphylococci Species Based on Whole-Genome Sequencing.</title>
        <authorList>
            <person name="Naushad S."/>
            <person name="Barkema H.W."/>
            <person name="Luby C."/>
            <person name="Condas L.A."/>
            <person name="Nobrega D.B."/>
            <person name="Carson D.A."/>
            <person name="De Buck J."/>
        </authorList>
    </citation>
    <scope>NUCLEOTIDE SEQUENCE [LARGE SCALE GENOMIC DNA]</scope>
    <source>
        <strain evidence="3 4">SNUC 1388</strain>
    </source>
</reference>
<organism evidence="3 4">
    <name type="scientific">Staphylococcus gallinarum</name>
    <dbReference type="NCBI Taxonomy" id="1293"/>
    <lineage>
        <taxon>Bacteria</taxon>
        <taxon>Bacillati</taxon>
        <taxon>Bacillota</taxon>
        <taxon>Bacilli</taxon>
        <taxon>Bacillales</taxon>
        <taxon>Staphylococcaceae</taxon>
        <taxon>Staphylococcus</taxon>
    </lineage>
</organism>
<comment type="caution">
    <text evidence="3">The sequence shown here is derived from an EMBL/GenBank/DDBJ whole genome shotgun (WGS) entry which is preliminary data.</text>
</comment>
<dbReference type="PROSITE" id="PS51462">
    <property type="entry name" value="NUDIX"/>
    <property type="match status" value="1"/>
</dbReference>
<dbReference type="AlphaFoldDB" id="A0A2T4SXP8"/>
<proteinExistence type="predicted"/>
<evidence type="ECO:0000259" key="2">
    <source>
        <dbReference type="PROSITE" id="PS51462"/>
    </source>
</evidence>
<feature type="domain" description="Nudix hydrolase" evidence="2">
    <location>
        <begin position="24"/>
        <end position="153"/>
    </location>
</feature>
<keyword evidence="1" id="KW-0378">Hydrolase</keyword>
<dbReference type="Proteomes" id="UP000283576">
    <property type="component" value="Unassembled WGS sequence"/>
</dbReference>
<dbReference type="CDD" id="cd04665">
    <property type="entry name" value="NUDIX_RppH"/>
    <property type="match status" value="1"/>
</dbReference>
<dbReference type="InterPro" id="IPR020084">
    <property type="entry name" value="NUDIX_hydrolase_CS"/>
</dbReference>
<dbReference type="EMBL" id="QXRZ01000005">
    <property type="protein sequence ID" value="RIL42414.1"/>
    <property type="molecule type" value="Genomic_DNA"/>
</dbReference>
<dbReference type="Pfam" id="PF00293">
    <property type="entry name" value="NUDIX"/>
    <property type="match status" value="1"/>
</dbReference>